<evidence type="ECO:0000256" key="4">
    <source>
        <dbReference type="ARBA" id="ARBA00022692"/>
    </source>
</evidence>
<evidence type="ECO:0000256" key="6">
    <source>
        <dbReference type="ARBA" id="ARBA00023136"/>
    </source>
</evidence>
<dbReference type="GO" id="GO:0003677">
    <property type="term" value="F:DNA binding"/>
    <property type="evidence" value="ECO:0007669"/>
    <property type="project" value="UniProtKB-KW"/>
</dbReference>
<comment type="subcellular location">
    <subcellularLocation>
        <location evidence="1">Cell membrane</location>
        <topology evidence="1">Multi-pass membrane protein</topology>
    </subcellularLocation>
</comment>
<name>A0A1M4TZE0_9ACTN</name>
<evidence type="ECO:0000256" key="3">
    <source>
        <dbReference type="ARBA" id="ARBA00022475"/>
    </source>
</evidence>
<dbReference type="InterPro" id="IPR027417">
    <property type="entry name" value="P-loop_NTPase"/>
</dbReference>
<protein>
    <submittedName>
        <fullName evidence="7">Type IV secretion-system coupling protein DNA-binding domain-containing protein</fullName>
    </submittedName>
</protein>
<evidence type="ECO:0000256" key="1">
    <source>
        <dbReference type="ARBA" id="ARBA00004651"/>
    </source>
</evidence>
<sequence length="440" mass="48649">MVFLGLLAFVVDRYLVKRRSGVGAEANQRSKYRTPRSMATTKKPEVLSAARALARLRKSLESCASIVVFGPTRSGKTSSLLLPILSRFDGSAVVTSVKKDLQTQSLEARRRCSKVFVISDCPVDEGCFWDPFTQATDVDRAREIAHHMTISSGEYRSASADSRFWYRLAEILVSGVLLATSSMTSEKERRAICSLEDLDALLSAVETTGSYDLAQEILSILRTDERHASSVLITVQSVLAPHLQALSALGSRVQKLDLVELMVNRERQKFTLYLSASISNQSRLAPYFGTLISYMSSLIMTEEKTTSRVLFALDELANVAPVSDLAKLASAGLSFGVRLVSVFQDYAQVKMLYGDLAGTVVNNHAVKIFFGGLTDPFTLDLFERFRKDLEDQGSASLIGLRRGAAYICEMNKGIDKVNFKARTYGDFQKIFTFAKKVTNN</sequence>
<proteinExistence type="inferred from homology"/>
<dbReference type="Pfam" id="PF02534">
    <property type="entry name" value="T4SS-DNA_transf"/>
    <property type="match status" value="1"/>
</dbReference>
<evidence type="ECO:0000313" key="7">
    <source>
        <dbReference type="EMBL" id="SHE49872.1"/>
    </source>
</evidence>
<evidence type="ECO:0000256" key="5">
    <source>
        <dbReference type="ARBA" id="ARBA00022989"/>
    </source>
</evidence>
<dbReference type="CDD" id="cd01127">
    <property type="entry name" value="TrwB_TraG_TraD_VirD4"/>
    <property type="match status" value="1"/>
</dbReference>
<dbReference type="InterPro" id="IPR003688">
    <property type="entry name" value="TraG/VirD4"/>
</dbReference>
<dbReference type="PANTHER" id="PTHR37937:SF1">
    <property type="entry name" value="CONJUGATIVE TRANSFER: DNA TRANSPORT"/>
    <property type="match status" value="1"/>
</dbReference>
<keyword evidence="6" id="KW-0472">Membrane</keyword>
<evidence type="ECO:0000256" key="2">
    <source>
        <dbReference type="ARBA" id="ARBA00008806"/>
    </source>
</evidence>
<keyword evidence="7" id="KW-0238">DNA-binding</keyword>
<dbReference type="EMBL" id="FQUL01000007">
    <property type="protein sequence ID" value="SHE49872.1"/>
    <property type="molecule type" value="Genomic_DNA"/>
</dbReference>
<dbReference type="InterPro" id="IPR051539">
    <property type="entry name" value="T4SS-coupling_protein"/>
</dbReference>
<dbReference type="GO" id="GO:0005886">
    <property type="term" value="C:plasma membrane"/>
    <property type="evidence" value="ECO:0007669"/>
    <property type="project" value="UniProtKB-SubCell"/>
</dbReference>
<dbReference type="STRING" id="1121881.SAMN02745225_00794"/>
<keyword evidence="5" id="KW-1133">Transmembrane helix</keyword>
<keyword evidence="4" id="KW-0812">Transmembrane</keyword>
<comment type="similarity">
    <text evidence="2">Belongs to the VirD4/TraG family.</text>
</comment>
<dbReference type="SUPFAM" id="SSF52540">
    <property type="entry name" value="P-loop containing nucleoside triphosphate hydrolases"/>
    <property type="match status" value="1"/>
</dbReference>
<dbReference type="Proteomes" id="UP000184295">
    <property type="component" value="Unassembled WGS sequence"/>
</dbReference>
<gene>
    <name evidence="7" type="ORF">SAMN02745225_00794</name>
</gene>
<dbReference type="Gene3D" id="3.40.50.300">
    <property type="entry name" value="P-loop containing nucleotide triphosphate hydrolases"/>
    <property type="match status" value="1"/>
</dbReference>
<reference evidence="8" key="1">
    <citation type="submission" date="2016-11" db="EMBL/GenBank/DDBJ databases">
        <authorList>
            <person name="Varghese N."/>
            <person name="Submissions S."/>
        </authorList>
    </citation>
    <scope>NUCLEOTIDE SEQUENCE [LARGE SCALE GENOMIC DNA]</scope>
    <source>
        <strain evidence="8">DSM 19514</strain>
    </source>
</reference>
<keyword evidence="8" id="KW-1185">Reference proteome</keyword>
<accession>A0A1M4TZE0</accession>
<dbReference type="AlphaFoldDB" id="A0A1M4TZE0"/>
<dbReference type="PANTHER" id="PTHR37937">
    <property type="entry name" value="CONJUGATIVE TRANSFER: DNA TRANSPORT"/>
    <property type="match status" value="1"/>
</dbReference>
<organism evidence="7 8">
    <name type="scientific">Ferrithrix thermotolerans DSM 19514</name>
    <dbReference type="NCBI Taxonomy" id="1121881"/>
    <lineage>
        <taxon>Bacteria</taxon>
        <taxon>Bacillati</taxon>
        <taxon>Actinomycetota</taxon>
        <taxon>Acidimicrobiia</taxon>
        <taxon>Acidimicrobiales</taxon>
        <taxon>Acidimicrobiaceae</taxon>
        <taxon>Ferrithrix</taxon>
    </lineage>
</organism>
<keyword evidence="3" id="KW-1003">Cell membrane</keyword>
<evidence type="ECO:0000313" key="8">
    <source>
        <dbReference type="Proteomes" id="UP000184295"/>
    </source>
</evidence>